<dbReference type="EMBL" id="DS113625">
    <property type="protein sequence ID" value="EAX99795.1"/>
    <property type="molecule type" value="Genomic_DNA"/>
</dbReference>
<gene>
    <name evidence="2" type="ORF">TVAG_175640</name>
</gene>
<feature type="domain" description="Myb-like" evidence="1">
    <location>
        <begin position="56"/>
        <end position="104"/>
    </location>
</feature>
<dbReference type="VEuPathDB" id="TrichDB:TVAGG3_1055630"/>
<evidence type="ECO:0000259" key="1">
    <source>
        <dbReference type="SMART" id="SM00717"/>
    </source>
</evidence>
<reference evidence="2" key="1">
    <citation type="submission" date="2006-10" db="EMBL/GenBank/DDBJ databases">
        <authorList>
            <person name="Amadeo P."/>
            <person name="Zhao Q."/>
            <person name="Wortman J."/>
            <person name="Fraser-Liggett C."/>
            <person name="Carlton J."/>
        </authorList>
    </citation>
    <scope>NUCLEOTIDE SEQUENCE</scope>
    <source>
        <strain evidence="2">G3</strain>
    </source>
</reference>
<dbReference type="InParanoid" id="A2F5N2"/>
<dbReference type="Proteomes" id="UP000001542">
    <property type="component" value="Unassembled WGS sequence"/>
</dbReference>
<dbReference type="SMR" id="A2F5N2"/>
<evidence type="ECO:0000313" key="2">
    <source>
        <dbReference type="EMBL" id="EAX99795.1"/>
    </source>
</evidence>
<dbReference type="SMART" id="SM00717">
    <property type="entry name" value="SANT"/>
    <property type="match status" value="1"/>
</dbReference>
<reference evidence="2" key="2">
    <citation type="journal article" date="2007" name="Science">
        <title>Draft genome sequence of the sexually transmitted pathogen Trichomonas vaginalis.</title>
        <authorList>
            <person name="Carlton J.M."/>
            <person name="Hirt R.P."/>
            <person name="Silva J.C."/>
            <person name="Delcher A.L."/>
            <person name="Schatz M."/>
            <person name="Zhao Q."/>
            <person name="Wortman J.R."/>
            <person name="Bidwell S.L."/>
            <person name="Alsmark U.C.M."/>
            <person name="Besteiro S."/>
            <person name="Sicheritz-Ponten T."/>
            <person name="Noel C.J."/>
            <person name="Dacks J.B."/>
            <person name="Foster P.G."/>
            <person name="Simillion C."/>
            <person name="Van de Peer Y."/>
            <person name="Miranda-Saavedra D."/>
            <person name="Barton G.J."/>
            <person name="Westrop G.D."/>
            <person name="Mueller S."/>
            <person name="Dessi D."/>
            <person name="Fiori P.L."/>
            <person name="Ren Q."/>
            <person name="Paulsen I."/>
            <person name="Zhang H."/>
            <person name="Bastida-Corcuera F.D."/>
            <person name="Simoes-Barbosa A."/>
            <person name="Brown M.T."/>
            <person name="Hayes R.D."/>
            <person name="Mukherjee M."/>
            <person name="Okumura C.Y."/>
            <person name="Schneider R."/>
            <person name="Smith A.J."/>
            <person name="Vanacova S."/>
            <person name="Villalvazo M."/>
            <person name="Haas B.J."/>
            <person name="Pertea M."/>
            <person name="Feldblyum T.V."/>
            <person name="Utterback T.R."/>
            <person name="Shu C.L."/>
            <person name="Osoegawa K."/>
            <person name="de Jong P.J."/>
            <person name="Hrdy I."/>
            <person name="Horvathova L."/>
            <person name="Zubacova Z."/>
            <person name="Dolezal P."/>
            <person name="Malik S.B."/>
            <person name="Logsdon J.M. Jr."/>
            <person name="Henze K."/>
            <person name="Gupta A."/>
            <person name="Wang C.C."/>
            <person name="Dunne R.L."/>
            <person name="Upcroft J.A."/>
            <person name="Upcroft P."/>
            <person name="White O."/>
            <person name="Salzberg S.L."/>
            <person name="Tang P."/>
            <person name="Chiu C.-H."/>
            <person name="Lee Y.-S."/>
            <person name="Embley T.M."/>
            <person name="Coombs G.H."/>
            <person name="Mottram J.C."/>
            <person name="Tachezy J."/>
            <person name="Fraser-Liggett C.M."/>
            <person name="Johnson P.J."/>
        </authorList>
    </citation>
    <scope>NUCLEOTIDE SEQUENCE [LARGE SCALE GENOMIC DNA]</scope>
    <source>
        <strain evidence="2">G3</strain>
    </source>
</reference>
<proteinExistence type="predicted"/>
<dbReference type="RefSeq" id="XP_001312725.1">
    <property type="nucleotide sequence ID" value="XM_001312724.1"/>
</dbReference>
<keyword evidence="3" id="KW-1185">Reference proteome</keyword>
<accession>A2F5N2</accession>
<dbReference type="VEuPathDB" id="TrichDB:TVAG_175640"/>
<sequence>MGRSFSLKSSKKKGVRNVPRKFLTPDAKQKIEEIATILNHNTRQIKEYINIKTTNKNNCFSREEDEIVLNCVKKGLNSPGKISKIIGTKTCWMVRNRILYFKRRIDNLETIAIQHFLNQIHNTSSSSDSFDPFAIFEQFSESWDTENMSFGCGIFS</sequence>
<name>A2F5N2_TRIV3</name>
<dbReference type="AlphaFoldDB" id="A2F5N2"/>
<dbReference type="InterPro" id="IPR001005">
    <property type="entry name" value="SANT/Myb"/>
</dbReference>
<dbReference type="CDD" id="cd00167">
    <property type="entry name" value="SANT"/>
    <property type="match status" value="1"/>
</dbReference>
<protein>
    <recommendedName>
        <fullName evidence="1">Myb-like domain-containing protein</fullName>
    </recommendedName>
</protein>
<evidence type="ECO:0000313" key="3">
    <source>
        <dbReference type="Proteomes" id="UP000001542"/>
    </source>
</evidence>
<dbReference type="KEGG" id="tva:4757613"/>
<organism evidence="2 3">
    <name type="scientific">Trichomonas vaginalis (strain ATCC PRA-98 / G3)</name>
    <dbReference type="NCBI Taxonomy" id="412133"/>
    <lineage>
        <taxon>Eukaryota</taxon>
        <taxon>Metamonada</taxon>
        <taxon>Parabasalia</taxon>
        <taxon>Trichomonadida</taxon>
        <taxon>Trichomonadidae</taxon>
        <taxon>Trichomonas</taxon>
    </lineage>
</organism>